<name>A0A243W7A9_9BACT</name>
<gene>
    <name evidence="1" type="ORF">BXP70_27095</name>
</gene>
<dbReference type="AlphaFoldDB" id="A0A243W7A9"/>
<dbReference type="EMBL" id="MTSE01000040">
    <property type="protein sequence ID" value="OUJ68974.1"/>
    <property type="molecule type" value="Genomic_DNA"/>
</dbReference>
<dbReference type="OrthoDB" id="889740at2"/>
<keyword evidence="2" id="KW-1185">Reference proteome</keyword>
<accession>A0A243W7A9</accession>
<dbReference type="RefSeq" id="WP_086597240.1">
    <property type="nucleotide sequence ID" value="NZ_MTSE01000040.1"/>
</dbReference>
<reference evidence="1 2" key="1">
    <citation type="submission" date="2017-01" db="EMBL/GenBank/DDBJ databases">
        <title>A new Hymenobacter.</title>
        <authorList>
            <person name="Liang Y."/>
            <person name="Feng F."/>
        </authorList>
    </citation>
    <scope>NUCLEOTIDE SEQUENCE [LARGE SCALE GENOMIC DNA]</scope>
    <source>
        <strain evidence="1">MIMBbqt21</strain>
    </source>
</reference>
<proteinExistence type="predicted"/>
<evidence type="ECO:0000313" key="1">
    <source>
        <dbReference type="EMBL" id="OUJ68974.1"/>
    </source>
</evidence>
<comment type="caution">
    <text evidence="1">The sequence shown here is derived from an EMBL/GenBank/DDBJ whole genome shotgun (WGS) entry which is preliminary data.</text>
</comment>
<protein>
    <submittedName>
        <fullName evidence="1">Uncharacterized protein</fullName>
    </submittedName>
</protein>
<sequence>MEKSIAPASAPTLAPTFRVQTLAVHLGLALLRVHLSELLRDAVFAEDERLRANDAIYQMEDTKRLQVWQRNVGRVLSERQLAHAIAQREQRGRTSDYAAELVAACEEQAFTAETGLSYAELLRL</sequence>
<organism evidence="1 2">
    <name type="scientific">Hymenobacter crusticola</name>
    <dbReference type="NCBI Taxonomy" id="1770526"/>
    <lineage>
        <taxon>Bacteria</taxon>
        <taxon>Pseudomonadati</taxon>
        <taxon>Bacteroidota</taxon>
        <taxon>Cytophagia</taxon>
        <taxon>Cytophagales</taxon>
        <taxon>Hymenobacteraceae</taxon>
        <taxon>Hymenobacter</taxon>
    </lineage>
</organism>
<evidence type="ECO:0000313" key="2">
    <source>
        <dbReference type="Proteomes" id="UP000194873"/>
    </source>
</evidence>
<dbReference type="Proteomes" id="UP000194873">
    <property type="component" value="Unassembled WGS sequence"/>
</dbReference>